<feature type="active site" description="Proton acceptor" evidence="10">
    <location>
        <position position="296"/>
    </location>
</feature>
<dbReference type="EC" id="2.7.1.20" evidence="4"/>
<evidence type="ECO:0000256" key="8">
    <source>
        <dbReference type="ARBA" id="ARBA00022777"/>
    </source>
</evidence>
<dbReference type="CDD" id="cd01168">
    <property type="entry name" value="adenosine_kinase"/>
    <property type="match status" value="2"/>
</dbReference>
<dbReference type="GO" id="GO:0006166">
    <property type="term" value="P:purine ribonucleoside salvage"/>
    <property type="evidence" value="ECO:0007669"/>
    <property type="project" value="UniProtKB-KW"/>
</dbReference>
<feature type="domain" description="Carbohydrate kinase PfkB" evidence="11">
    <location>
        <begin position="24"/>
        <end position="328"/>
    </location>
</feature>
<evidence type="ECO:0000256" key="9">
    <source>
        <dbReference type="ARBA" id="ARBA00022840"/>
    </source>
</evidence>
<dbReference type="PANTHER" id="PTHR45769:SF3">
    <property type="entry name" value="ADENOSINE KINASE"/>
    <property type="match status" value="1"/>
</dbReference>
<evidence type="ECO:0000256" key="1">
    <source>
        <dbReference type="ARBA" id="ARBA00001946"/>
    </source>
</evidence>
<dbReference type="PROSITE" id="PS00584">
    <property type="entry name" value="PFKB_KINASES_2"/>
    <property type="match status" value="2"/>
</dbReference>
<dbReference type="AlphaFoldDB" id="A0A8I3AEQ3"/>
<dbReference type="PRINTS" id="PR00989">
    <property type="entry name" value="ADENOKINASE"/>
</dbReference>
<dbReference type="UniPathway" id="UPA00588">
    <property type="reaction ID" value="UER00659"/>
</dbReference>
<sequence length="723" mass="78012">MSYKIFCMGNPLLDVQVRDGEALLKKYDLKANDAILADEKHQPIYEEIVKDYPVTYVAGGASQNAARGAAYVLPPKSVVYAGCVGDDDLAKQLRTANEREGLDEVYLVKKGEKTGACAVIITGHHRSLVTTLRAAEKFEASHLSSPTVAPLVEGAKVFYVEGFFLTHGVESVLTLSKHASEKNKTFVLNLSAPFILTYFHPQLEQVLPYTDIIIGNESEAQEYAKAILKSDTTDIAEIAKGIAKYRKANARPRVVVITQGPQSTVVVDGANPNVAKVYPVTPIVNELIVDTNGAGDAFAGGFLGAYVDGKSIEESVEVGHKMGAIGILCIFTRMYHITSSPQHVALNNVDISLAQVFSTDELEECLRQPNGHVGPVALAGVHLPSIAFIMPYQLFCMGDPLLDVQVRDGEALLTKYHLSANNAIRAEDQHQPIYEEIATRYRATYVAGGGAQNAARGAAYVLPPKSVVFTGCVGDDDLAAQLRAANQREGLDEVYFVKKGERRVLVLSLVTTLRAAGKFEASHLSSPTVAPLVEGAKVYYVEGFFLTHGVESALALSKHASEYNKTFVLNLSAPFILAHYHPQLEQVLPYTDIILGNDSEAHAYAKAILKSDTTDIVEIAKGIVKYRKANARPRVVVITQGSQSTIVVDGANPDVAKVYPVTPIASELIVDTNGAGDAFAGGFLGAYVDGRGLEESVEVGHKMGAMCVQLVGPQYRWPKVKVL</sequence>
<evidence type="ECO:0000256" key="7">
    <source>
        <dbReference type="ARBA" id="ARBA00022741"/>
    </source>
</evidence>
<dbReference type="GO" id="GO:0044209">
    <property type="term" value="P:AMP salvage"/>
    <property type="evidence" value="ECO:0007669"/>
    <property type="project" value="UniProtKB-UniPathway"/>
</dbReference>
<dbReference type="GO" id="GO:0005524">
    <property type="term" value="F:ATP binding"/>
    <property type="evidence" value="ECO:0007669"/>
    <property type="project" value="UniProtKB-KW"/>
</dbReference>
<dbReference type="SUPFAM" id="SSF53613">
    <property type="entry name" value="Ribokinase-like"/>
    <property type="match status" value="2"/>
</dbReference>
<evidence type="ECO:0000313" key="12">
    <source>
        <dbReference type="EMBL" id="KAG6380658.1"/>
    </source>
</evidence>
<organism evidence="12 13">
    <name type="scientific">Boletus reticuloceps</name>
    <dbReference type="NCBI Taxonomy" id="495285"/>
    <lineage>
        <taxon>Eukaryota</taxon>
        <taxon>Fungi</taxon>
        <taxon>Dikarya</taxon>
        <taxon>Basidiomycota</taxon>
        <taxon>Agaricomycotina</taxon>
        <taxon>Agaricomycetes</taxon>
        <taxon>Agaricomycetidae</taxon>
        <taxon>Boletales</taxon>
        <taxon>Boletineae</taxon>
        <taxon>Boletaceae</taxon>
        <taxon>Boletoideae</taxon>
        <taxon>Boletus</taxon>
    </lineage>
</organism>
<dbReference type="OrthoDB" id="432447at2759"/>
<comment type="cofactor">
    <cofactor evidence="1">
        <name>Mg(2+)</name>
        <dbReference type="ChEBI" id="CHEBI:18420"/>
    </cofactor>
</comment>
<accession>A0A8I3AEQ3</accession>
<keyword evidence="5" id="KW-0808">Transferase</keyword>
<dbReference type="GO" id="GO:0005634">
    <property type="term" value="C:nucleus"/>
    <property type="evidence" value="ECO:0007669"/>
    <property type="project" value="TreeGrafter"/>
</dbReference>
<evidence type="ECO:0000256" key="5">
    <source>
        <dbReference type="ARBA" id="ARBA00022679"/>
    </source>
</evidence>
<proteinExistence type="inferred from homology"/>
<keyword evidence="13" id="KW-1185">Reference proteome</keyword>
<name>A0A8I3AEQ3_9AGAM</name>
<keyword evidence="6" id="KW-0660">Purine salvage</keyword>
<comment type="pathway">
    <text evidence="2">Purine metabolism; AMP biosynthesis via salvage pathway; AMP from adenosine: step 1/1.</text>
</comment>
<dbReference type="PANTHER" id="PTHR45769">
    <property type="entry name" value="ADENOSINE KINASE"/>
    <property type="match status" value="1"/>
</dbReference>
<dbReference type="InterPro" id="IPR001805">
    <property type="entry name" value="Adenokinase"/>
</dbReference>
<keyword evidence="9" id="KW-0067">ATP-binding</keyword>
<dbReference type="Proteomes" id="UP000683000">
    <property type="component" value="Unassembled WGS sequence"/>
</dbReference>
<evidence type="ECO:0000256" key="6">
    <source>
        <dbReference type="ARBA" id="ARBA00022726"/>
    </source>
</evidence>
<evidence type="ECO:0000256" key="4">
    <source>
        <dbReference type="ARBA" id="ARBA00012119"/>
    </source>
</evidence>
<dbReference type="InterPro" id="IPR002173">
    <property type="entry name" value="Carboh/pur_kinase_PfkB_CS"/>
</dbReference>
<gene>
    <name evidence="12" type="ORF">JVT61DRAFT_5028</name>
</gene>
<comment type="similarity">
    <text evidence="3">Belongs to the carbohydrate kinase PfkB family.</text>
</comment>
<dbReference type="Pfam" id="PF00294">
    <property type="entry name" value="PfkB"/>
    <property type="match status" value="2"/>
</dbReference>
<evidence type="ECO:0000259" key="11">
    <source>
        <dbReference type="Pfam" id="PF00294"/>
    </source>
</evidence>
<protein>
    <recommendedName>
        <fullName evidence="4">adenosine kinase</fullName>
        <ecNumber evidence="4">2.7.1.20</ecNumber>
    </recommendedName>
</protein>
<evidence type="ECO:0000256" key="2">
    <source>
        <dbReference type="ARBA" id="ARBA00004801"/>
    </source>
</evidence>
<dbReference type="GO" id="GO:0004001">
    <property type="term" value="F:adenosine kinase activity"/>
    <property type="evidence" value="ECO:0007669"/>
    <property type="project" value="UniProtKB-EC"/>
</dbReference>
<dbReference type="InterPro" id="IPR011611">
    <property type="entry name" value="PfkB_dom"/>
</dbReference>
<feature type="domain" description="Carbohydrate kinase PfkB" evidence="11">
    <location>
        <begin position="419"/>
        <end position="718"/>
    </location>
</feature>
<reference evidence="12" key="1">
    <citation type="submission" date="2021-03" db="EMBL/GenBank/DDBJ databases">
        <title>Evolutionary innovations through gain and loss of genes in the ectomycorrhizal Boletales.</title>
        <authorList>
            <person name="Wu G."/>
            <person name="Miyauchi S."/>
            <person name="Morin E."/>
            <person name="Yang Z.-L."/>
            <person name="Xu J."/>
            <person name="Martin F.M."/>
        </authorList>
    </citation>
    <scope>NUCLEOTIDE SEQUENCE</scope>
    <source>
        <strain evidence="12">BR01</strain>
    </source>
</reference>
<dbReference type="Gene3D" id="3.40.1190.20">
    <property type="match status" value="2"/>
</dbReference>
<evidence type="ECO:0000256" key="10">
    <source>
        <dbReference type="PIRSR" id="PIRSR601805-1"/>
    </source>
</evidence>
<dbReference type="EMBL" id="JAGFBS010000002">
    <property type="protein sequence ID" value="KAG6380658.1"/>
    <property type="molecule type" value="Genomic_DNA"/>
</dbReference>
<evidence type="ECO:0000256" key="3">
    <source>
        <dbReference type="ARBA" id="ARBA00010688"/>
    </source>
</evidence>
<dbReference type="Gene3D" id="3.30.1110.10">
    <property type="match status" value="2"/>
</dbReference>
<evidence type="ECO:0000313" key="13">
    <source>
        <dbReference type="Proteomes" id="UP000683000"/>
    </source>
</evidence>
<keyword evidence="8 12" id="KW-0418">Kinase</keyword>
<keyword evidence="7" id="KW-0547">Nucleotide-binding</keyword>
<dbReference type="GO" id="GO:0006144">
    <property type="term" value="P:purine nucleobase metabolic process"/>
    <property type="evidence" value="ECO:0007669"/>
    <property type="project" value="TreeGrafter"/>
</dbReference>
<dbReference type="GO" id="GO:0005829">
    <property type="term" value="C:cytosol"/>
    <property type="evidence" value="ECO:0007669"/>
    <property type="project" value="TreeGrafter"/>
</dbReference>
<dbReference type="InterPro" id="IPR029056">
    <property type="entry name" value="Ribokinase-like"/>
</dbReference>
<comment type="caution">
    <text evidence="12">The sequence shown here is derived from an EMBL/GenBank/DDBJ whole genome shotgun (WGS) entry which is preliminary data.</text>
</comment>